<evidence type="ECO:0000313" key="3">
    <source>
        <dbReference type="Proteomes" id="UP001150924"/>
    </source>
</evidence>
<evidence type="ECO:0000313" key="2">
    <source>
        <dbReference type="EMBL" id="MCY1007442.1"/>
    </source>
</evidence>
<reference evidence="2" key="1">
    <citation type="submission" date="2022-11" db="EMBL/GenBank/DDBJ databases">
        <title>Minimal conservation of predation-associated metabolite biosynthetic gene clusters underscores biosynthetic potential of Myxococcota including descriptions for ten novel species: Archangium lansinium sp. nov., Myxococcus landrumus sp. nov., Nannocystis bai.</title>
        <authorList>
            <person name="Ahearne A."/>
            <person name="Stevens C."/>
            <person name="Phillips K."/>
        </authorList>
    </citation>
    <scope>NUCLEOTIDE SEQUENCE</scope>
    <source>
        <strain evidence="2">Na p29</strain>
    </source>
</reference>
<accession>A0A9X3ENN1</accession>
<keyword evidence="3" id="KW-1185">Reference proteome</keyword>
<feature type="region of interest" description="Disordered" evidence="1">
    <location>
        <begin position="1"/>
        <end position="54"/>
    </location>
</feature>
<dbReference type="AlphaFoldDB" id="A0A9X3ENN1"/>
<evidence type="ECO:0000256" key="1">
    <source>
        <dbReference type="SAM" id="MobiDB-lite"/>
    </source>
</evidence>
<name>A0A9X3ENN1_9BACT</name>
<gene>
    <name evidence="2" type="ORF">OV079_18175</name>
</gene>
<feature type="compositionally biased region" description="Basic and acidic residues" evidence="1">
    <location>
        <begin position="10"/>
        <end position="19"/>
    </location>
</feature>
<protein>
    <submittedName>
        <fullName evidence="2">Uncharacterized protein</fullName>
    </submittedName>
</protein>
<dbReference type="RefSeq" id="WP_267770064.1">
    <property type="nucleotide sequence ID" value="NZ_JAPNKE010000002.1"/>
</dbReference>
<dbReference type="Proteomes" id="UP001150924">
    <property type="component" value="Unassembled WGS sequence"/>
</dbReference>
<dbReference type="EMBL" id="JAPNKE010000002">
    <property type="protein sequence ID" value="MCY1007442.1"/>
    <property type="molecule type" value="Genomic_DNA"/>
</dbReference>
<proteinExistence type="predicted"/>
<comment type="caution">
    <text evidence="2">The sequence shown here is derived from an EMBL/GenBank/DDBJ whole genome shotgun (WGS) entry which is preliminary data.</text>
</comment>
<sequence length="145" mass="14598">MQLGGEEEAERLRREDAEPRGGAAGLHRAGCRADGVAQGGVGSEHAEAEEDAGEVDARVEGVGGGEAEVTAIEVGDDASGGSDDGVRVDHGRALGADLDEVALEAGEPDDEVVAARRAGLAEHLAAAGRIGVVDGDLDANWPRPA</sequence>
<organism evidence="2 3">
    <name type="scientific">Nannocystis pusilla</name>
    <dbReference type="NCBI Taxonomy" id="889268"/>
    <lineage>
        <taxon>Bacteria</taxon>
        <taxon>Pseudomonadati</taxon>
        <taxon>Myxococcota</taxon>
        <taxon>Polyangia</taxon>
        <taxon>Nannocystales</taxon>
        <taxon>Nannocystaceae</taxon>
        <taxon>Nannocystis</taxon>
    </lineage>
</organism>